<evidence type="ECO:0000256" key="4">
    <source>
        <dbReference type="ARBA" id="ARBA00022857"/>
    </source>
</evidence>
<comment type="function">
    <text evidence="1">The transhydrogenation between NADH and NADP is coupled to respiration and ATP hydrolysis and functions as a proton pump across the membrane.</text>
</comment>
<dbReference type="Pfam" id="PF05222">
    <property type="entry name" value="AlaDh_PNT_N"/>
    <property type="match status" value="1"/>
</dbReference>
<dbReference type="SMART" id="SM01002">
    <property type="entry name" value="AlaDh_PNT_C"/>
    <property type="match status" value="1"/>
</dbReference>
<feature type="domain" description="Alanine dehydrogenase/pyridine nucleotide transhydrogenase NAD(H)-binding" evidence="8">
    <location>
        <begin position="150"/>
        <end position="267"/>
    </location>
</feature>
<evidence type="ECO:0000256" key="3">
    <source>
        <dbReference type="ARBA" id="ARBA00022741"/>
    </source>
</evidence>
<feature type="domain" description="Alanine dehydrogenase/pyridine nucleotide transhydrogenase N-terminal" evidence="9">
    <location>
        <begin position="7"/>
        <end position="141"/>
    </location>
</feature>
<dbReference type="InterPro" id="IPR007698">
    <property type="entry name" value="AlaDH/PNT_NAD(H)-bd"/>
</dbReference>
<dbReference type="SUPFAM" id="SSF52283">
    <property type="entry name" value="Formate/glycerate dehydrogenase catalytic domain-like"/>
    <property type="match status" value="1"/>
</dbReference>
<proteinExistence type="predicted"/>
<comment type="catalytic activity">
    <reaction evidence="7">
        <text>NAD(+) + NADPH + H(+)(in) = NADH + NADP(+) + H(+)(out)</text>
        <dbReference type="Rhea" id="RHEA:47992"/>
        <dbReference type="ChEBI" id="CHEBI:15378"/>
        <dbReference type="ChEBI" id="CHEBI:57540"/>
        <dbReference type="ChEBI" id="CHEBI:57783"/>
        <dbReference type="ChEBI" id="CHEBI:57945"/>
        <dbReference type="ChEBI" id="CHEBI:58349"/>
        <dbReference type="EC" id="7.1.1.1"/>
    </reaction>
</comment>
<evidence type="ECO:0000256" key="5">
    <source>
        <dbReference type="ARBA" id="ARBA00022967"/>
    </source>
</evidence>
<keyword evidence="4" id="KW-0521">NADP</keyword>
<dbReference type="InterPro" id="IPR036291">
    <property type="entry name" value="NAD(P)-bd_dom_sf"/>
</dbReference>
<dbReference type="EC" id="7.1.1.1" evidence="2"/>
<evidence type="ECO:0000313" key="11">
    <source>
        <dbReference type="Proteomes" id="UP001596067"/>
    </source>
</evidence>
<dbReference type="SUPFAM" id="SSF51735">
    <property type="entry name" value="NAD(P)-binding Rossmann-fold domains"/>
    <property type="match status" value="1"/>
</dbReference>
<evidence type="ECO:0000256" key="7">
    <source>
        <dbReference type="ARBA" id="ARBA00048202"/>
    </source>
</evidence>
<organism evidence="10 11">
    <name type="scientific">Kitasatospora aburaviensis</name>
    <dbReference type="NCBI Taxonomy" id="67265"/>
    <lineage>
        <taxon>Bacteria</taxon>
        <taxon>Bacillati</taxon>
        <taxon>Actinomycetota</taxon>
        <taxon>Actinomycetes</taxon>
        <taxon>Kitasatosporales</taxon>
        <taxon>Streptomycetaceae</taxon>
        <taxon>Kitasatospora</taxon>
    </lineage>
</organism>
<evidence type="ECO:0000256" key="1">
    <source>
        <dbReference type="ARBA" id="ARBA00003943"/>
    </source>
</evidence>
<dbReference type="RefSeq" id="WP_380237190.1">
    <property type="nucleotide sequence ID" value="NZ_JBHSOD010000066.1"/>
</dbReference>
<evidence type="ECO:0000259" key="8">
    <source>
        <dbReference type="SMART" id="SM01002"/>
    </source>
</evidence>
<dbReference type="InterPro" id="IPR007886">
    <property type="entry name" value="AlaDH/PNT_N"/>
</dbReference>
<dbReference type="Gene3D" id="3.40.50.720">
    <property type="entry name" value="NAD(P)-binding Rossmann-like Domain"/>
    <property type="match status" value="4"/>
</dbReference>
<gene>
    <name evidence="10" type="ORF">ACFP0N_33340</name>
</gene>
<evidence type="ECO:0000256" key="2">
    <source>
        <dbReference type="ARBA" id="ARBA00012943"/>
    </source>
</evidence>
<dbReference type="PANTHER" id="PTHR10160:SF19">
    <property type="entry name" value="PROTON-TRANSLOCATING NAD(P)(+) TRANSHYDROGENASE"/>
    <property type="match status" value="1"/>
</dbReference>
<dbReference type="SMART" id="SM01003">
    <property type="entry name" value="AlaDh_PNT_N"/>
    <property type="match status" value="1"/>
</dbReference>
<name>A0ABW1F7L5_9ACTN</name>
<evidence type="ECO:0000259" key="9">
    <source>
        <dbReference type="SMART" id="SM01003"/>
    </source>
</evidence>
<keyword evidence="11" id="KW-1185">Reference proteome</keyword>
<dbReference type="Proteomes" id="UP001596067">
    <property type="component" value="Unassembled WGS sequence"/>
</dbReference>
<dbReference type="PANTHER" id="PTHR10160">
    <property type="entry name" value="NAD(P) TRANSHYDROGENASE"/>
    <property type="match status" value="1"/>
</dbReference>
<protein>
    <recommendedName>
        <fullName evidence="2">proton-translocating NAD(P)(+) transhydrogenase</fullName>
        <ecNumber evidence="2">7.1.1.1</ecNumber>
    </recommendedName>
</protein>
<reference evidence="11" key="1">
    <citation type="journal article" date="2019" name="Int. J. Syst. Evol. Microbiol.">
        <title>The Global Catalogue of Microorganisms (GCM) 10K type strain sequencing project: providing services to taxonomists for standard genome sequencing and annotation.</title>
        <authorList>
            <consortium name="The Broad Institute Genomics Platform"/>
            <consortium name="The Broad Institute Genome Sequencing Center for Infectious Disease"/>
            <person name="Wu L."/>
            <person name="Ma J."/>
        </authorList>
    </citation>
    <scope>NUCLEOTIDE SEQUENCE [LARGE SCALE GENOMIC DNA]</scope>
    <source>
        <strain evidence="11">CGMCC 4.1469</strain>
    </source>
</reference>
<evidence type="ECO:0000256" key="6">
    <source>
        <dbReference type="ARBA" id="ARBA00023027"/>
    </source>
</evidence>
<dbReference type="Pfam" id="PF01262">
    <property type="entry name" value="AlaDh_PNT_C"/>
    <property type="match status" value="1"/>
</dbReference>
<keyword evidence="5" id="KW-1278">Translocase</keyword>
<evidence type="ECO:0000313" key="10">
    <source>
        <dbReference type="EMBL" id="MFC5889859.1"/>
    </source>
</evidence>
<accession>A0ABW1F7L5</accession>
<dbReference type="EMBL" id="JBHSOD010000066">
    <property type="protein sequence ID" value="MFC5889859.1"/>
    <property type="molecule type" value="Genomic_DNA"/>
</dbReference>
<comment type="caution">
    <text evidence="10">The sequence shown here is derived from an EMBL/GenBank/DDBJ whole genome shotgun (WGS) entry which is preliminary data.</text>
</comment>
<keyword evidence="6" id="KW-0520">NAD</keyword>
<sequence>MAAVTLGVLRERHPGETRVALVPEGVRDVCVLGLSVLVEGGAGAVAGFTGAVYRAAGARVVSRAKVTSADIVVVVRRPTVGTLGPMRRGQILLGLLRPMHAPFVVRRWADEGATLISLDQLAATAGPASSLDAAAGQAEFAGSEAVRLAADRLGREPAGRPTGVLVLGGGPATRRAIETARLLGADVQVHGASERAPAAALPSFDIVISTVEPSDSAPPLLLDDDALRRLRPGSVVVDLACGPYGRTVAGAEPGVERVLADGVTVVGAGDLAARVPASASAAFSRSVTELLAHLVHDGRPVADLAEPALAVAVIAHAGAVRHAGVLRGLAATTAVAGLP</sequence>
<keyword evidence="3" id="KW-0547">Nucleotide-binding</keyword>